<dbReference type="AlphaFoldDB" id="A0A5C6RZQ0"/>
<dbReference type="PRINTS" id="PR00377">
    <property type="entry name" value="IMPHPHTASES"/>
</dbReference>
<dbReference type="Gene3D" id="3.40.190.80">
    <property type="match status" value="1"/>
</dbReference>
<dbReference type="PANTHER" id="PTHR20854">
    <property type="entry name" value="INOSITOL MONOPHOSPHATASE"/>
    <property type="match status" value="1"/>
</dbReference>
<feature type="binding site" evidence="4">
    <location>
        <position position="86"/>
    </location>
    <ligand>
        <name>Mg(2+)</name>
        <dbReference type="ChEBI" id="CHEBI:18420"/>
        <label>1</label>
        <note>catalytic</note>
    </ligand>
</feature>
<dbReference type="GO" id="GO:0007165">
    <property type="term" value="P:signal transduction"/>
    <property type="evidence" value="ECO:0007669"/>
    <property type="project" value="TreeGrafter"/>
</dbReference>
<feature type="binding site" evidence="4">
    <location>
        <position position="87"/>
    </location>
    <ligand>
        <name>Mg(2+)</name>
        <dbReference type="ChEBI" id="CHEBI:18420"/>
        <label>1</label>
        <note>catalytic</note>
    </ligand>
</feature>
<dbReference type="CDD" id="cd01638">
    <property type="entry name" value="CysQ"/>
    <property type="match status" value="1"/>
</dbReference>
<evidence type="ECO:0000256" key="2">
    <source>
        <dbReference type="ARBA" id="ARBA00022723"/>
    </source>
</evidence>
<comment type="similarity">
    <text evidence="1">Belongs to the inositol monophosphatase superfamily.</text>
</comment>
<dbReference type="InterPro" id="IPR020550">
    <property type="entry name" value="Inositol_monophosphatase_CS"/>
</dbReference>
<dbReference type="GO" id="GO:0008934">
    <property type="term" value="F:inositol monophosphate 1-phosphatase activity"/>
    <property type="evidence" value="ECO:0007669"/>
    <property type="project" value="TreeGrafter"/>
</dbReference>
<dbReference type="GO" id="GO:0046872">
    <property type="term" value="F:metal ion binding"/>
    <property type="evidence" value="ECO:0007669"/>
    <property type="project" value="UniProtKB-KW"/>
</dbReference>
<dbReference type="InterPro" id="IPR000760">
    <property type="entry name" value="Inositol_monophosphatase-like"/>
</dbReference>
<evidence type="ECO:0000256" key="1">
    <source>
        <dbReference type="ARBA" id="ARBA00009759"/>
    </source>
</evidence>
<comment type="cofactor">
    <cofactor evidence="4">
        <name>Mg(2+)</name>
        <dbReference type="ChEBI" id="CHEBI:18420"/>
    </cofactor>
</comment>
<feature type="binding site" evidence="4">
    <location>
        <position position="205"/>
    </location>
    <ligand>
        <name>Mg(2+)</name>
        <dbReference type="ChEBI" id="CHEBI:18420"/>
        <label>1</label>
        <note>catalytic</note>
    </ligand>
</feature>
<dbReference type="EMBL" id="VOPL01000006">
    <property type="protein sequence ID" value="TXB67878.1"/>
    <property type="molecule type" value="Genomic_DNA"/>
</dbReference>
<organism evidence="5 6">
    <name type="scientific">Paracoccus aurantiacus</name>
    <dbReference type="NCBI Taxonomy" id="2599412"/>
    <lineage>
        <taxon>Bacteria</taxon>
        <taxon>Pseudomonadati</taxon>
        <taxon>Pseudomonadota</taxon>
        <taxon>Alphaproteobacteria</taxon>
        <taxon>Rhodobacterales</taxon>
        <taxon>Paracoccaceae</taxon>
        <taxon>Paracoccus</taxon>
    </lineage>
</organism>
<dbReference type="Pfam" id="PF00459">
    <property type="entry name" value="Inositol_P"/>
    <property type="match status" value="1"/>
</dbReference>
<dbReference type="SUPFAM" id="SSF56655">
    <property type="entry name" value="Carbohydrate phosphatase"/>
    <property type="match status" value="1"/>
</dbReference>
<keyword evidence="3 4" id="KW-0460">Magnesium</keyword>
<dbReference type="RefSeq" id="WP_147100002.1">
    <property type="nucleotide sequence ID" value="NZ_JBHUFH010000001.1"/>
</dbReference>
<evidence type="ECO:0000256" key="4">
    <source>
        <dbReference type="PIRSR" id="PIRSR600760-2"/>
    </source>
</evidence>
<keyword evidence="2 4" id="KW-0479">Metal-binding</keyword>
<evidence type="ECO:0000256" key="3">
    <source>
        <dbReference type="ARBA" id="ARBA00022842"/>
    </source>
</evidence>
<feature type="binding site" evidence="4">
    <location>
        <position position="84"/>
    </location>
    <ligand>
        <name>Mg(2+)</name>
        <dbReference type="ChEBI" id="CHEBI:18420"/>
        <label>1</label>
        <note>catalytic</note>
    </ligand>
</feature>
<reference evidence="5 6" key="1">
    <citation type="submission" date="2019-08" db="EMBL/GenBank/DDBJ databases">
        <authorList>
            <person name="Ye J."/>
        </authorList>
    </citation>
    <scope>NUCLEOTIDE SEQUENCE [LARGE SCALE GENOMIC DNA]</scope>
    <source>
        <strain evidence="5 6">TK008</strain>
    </source>
</reference>
<dbReference type="PANTHER" id="PTHR20854:SF4">
    <property type="entry name" value="INOSITOL-1-MONOPHOSPHATASE-RELATED"/>
    <property type="match status" value="1"/>
</dbReference>
<dbReference type="GO" id="GO:0006020">
    <property type="term" value="P:inositol metabolic process"/>
    <property type="evidence" value="ECO:0007669"/>
    <property type="project" value="TreeGrafter"/>
</dbReference>
<proteinExistence type="inferred from homology"/>
<protein>
    <submittedName>
        <fullName evidence="5">3'(2'),5'-bisphosphate nucleotidase CysQ</fullName>
    </submittedName>
</protein>
<dbReference type="Gene3D" id="3.30.540.10">
    <property type="entry name" value="Fructose-1,6-Bisphosphatase, subunit A, domain 1"/>
    <property type="match status" value="1"/>
</dbReference>
<evidence type="ECO:0000313" key="6">
    <source>
        <dbReference type="Proteomes" id="UP000321562"/>
    </source>
</evidence>
<evidence type="ECO:0000313" key="5">
    <source>
        <dbReference type="EMBL" id="TXB67878.1"/>
    </source>
</evidence>
<dbReference type="PROSITE" id="PS00630">
    <property type="entry name" value="IMP_2"/>
    <property type="match status" value="1"/>
</dbReference>
<dbReference type="GO" id="GO:0046854">
    <property type="term" value="P:phosphatidylinositol phosphate biosynthetic process"/>
    <property type="evidence" value="ECO:0007669"/>
    <property type="project" value="InterPro"/>
</dbReference>
<keyword evidence="6" id="KW-1185">Reference proteome</keyword>
<gene>
    <name evidence="5" type="ORF">FQV27_14315</name>
</gene>
<accession>A0A5C6RZQ0</accession>
<sequence length="261" mass="28336">MPDDLDLLTAAAHEAGKIALEFWRREPQIWEKDAGAGPVTEADLAVNDYLAHTLLGARQDYGWLSEESTDDPARLDAARCFIIDPIDGTRAFIDGQEGFSHSLAVAQGERITAAVVYLPAMGLTYTARSGQPALLNGKEIRVRDASLDDADILASKAVMDPANWRDGQVPGFRRSFRPSLAWRLCLVAEGRFDATLSPRSTWEWDIAAGSLIAECAGATVTDMHGGPMRFNSARALVDGMVIAAPPLHATIQQRLALQPRI</sequence>
<name>A0A5C6RZQ0_9RHOB</name>
<comment type="caution">
    <text evidence="5">The sequence shown here is derived from an EMBL/GenBank/DDBJ whole genome shotgun (WGS) entry which is preliminary data.</text>
</comment>
<dbReference type="OrthoDB" id="9785695at2"/>
<feature type="binding site" evidence="4">
    <location>
        <position position="66"/>
    </location>
    <ligand>
        <name>Mg(2+)</name>
        <dbReference type="ChEBI" id="CHEBI:18420"/>
        <label>1</label>
        <note>catalytic</note>
    </ligand>
</feature>
<dbReference type="Proteomes" id="UP000321562">
    <property type="component" value="Unassembled WGS sequence"/>
</dbReference>